<dbReference type="InterPro" id="IPR054321">
    <property type="entry name" value="PspC-rel_TM"/>
</dbReference>
<keyword evidence="3 6" id="KW-0812">Transmembrane</keyword>
<feature type="transmembrane region" description="Helical" evidence="6">
    <location>
        <begin position="308"/>
        <end position="337"/>
    </location>
</feature>
<proteinExistence type="predicted"/>
<dbReference type="Pfam" id="PF22744">
    <property type="entry name" value="Toast-rack_PspC-Cterm"/>
    <property type="match status" value="1"/>
</dbReference>
<gene>
    <name evidence="10" type="ORF">ESY86_01230</name>
</gene>
<dbReference type="PANTHER" id="PTHR33885">
    <property type="entry name" value="PHAGE SHOCK PROTEIN C"/>
    <property type="match status" value="1"/>
</dbReference>
<dbReference type="EMBL" id="VORO01000001">
    <property type="protein sequence ID" value="TXD91239.1"/>
    <property type="molecule type" value="Genomic_DNA"/>
</dbReference>
<evidence type="ECO:0000256" key="6">
    <source>
        <dbReference type="SAM" id="Phobius"/>
    </source>
</evidence>
<keyword evidence="11" id="KW-1185">Reference proteome</keyword>
<dbReference type="PANTHER" id="PTHR33885:SF3">
    <property type="entry name" value="PHAGE SHOCK PROTEIN C"/>
    <property type="match status" value="1"/>
</dbReference>
<evidence type="ECO:0000256" key="2">
    <source>
        <dbReference type="ARBA" id="ARBA00022475"/>
    </source>
</evidence>
<dbReference type="InterPro" id="IPR007168">
    <property type="entry name" value="Phageshock_PspC_N"/>
</dbReference>
<dbReference type="OrthoDB" id="5772680at2"/>
<dbReference type="InterPro" id="IPR052027">
    <property type="entry name" value="PspC"/>
</dbReference>
<keyword evidence="2" id="KW-1003">Cell membrane</keyword>
<evidence type="ECO:0000256" key="4">
    <source>
        <dbReference type="ARBA" id="ARBA00022989"/>
    </source>
</evidence>
<evidence type="ECO:0000259" key="7">
    <source>
        <dbReference type="Pfam" id="PF04024"/>
    </source>
</evidence>
<dbReference type="RefSeq" id="WP_147084701.1">
    <property type="nucleotide sequence ID" value="NZ_VORM01000003.1"/>
</dbReference>
<reference evidence="10 11" key="1">
    <citation type="submission" date="2019-08" db="EMBL/GenBank/DDBJ databases">
        <title>Genomes of Subsaximicrobium wynnwilliamsii strains.</title>
        <authorList>
            <person name="Bowman J.P."/>
        </authorList>
    </citation>
    <scope>NUCLEOTIDE SEQUENCE [LARGE SCALE GENOMIC DNA]</scope>
    <source>
        <strain evidence="10 11">2-80-2</strain>
    </source>
</reference>
<feature type="transmembrane region" description="Helical" evidence="6">
    <location>
        <begin position="263"/>
        <end position="288"/>
    </location>
</feature>
<sequence>MNKTVNINLAGIFFHIDEDAYLKLQRYLEAIKRSFTNSQGRDEIIADIEARIAELFNERMQNDKQVIGVKEVDEIVTIMGEPEDYLIDDDIFEDEPRQGYAKSNTNTKRLFRDTDNSYIGGVCSGLSHYLGLDPIWIRFIWILLILSAGTGVLVYILLWILVPEAKTTAEKLMMRGEPVNISNIEKKIKDGFENVSNSVKNVDLKKHGDKLKEGFEHVSGSINEGVKRADFSKQGQRFKSTSTSFFDAVGTIVMFILNVFAKFFGLLLIIFGALLLLGLIISVFSLGTSSYFHPWWMDYPEVLNTTGMPIWLGGFALFLFLGIPFFFISYLGLKILINNLKSIGKVAKLTLLGLWVIALFSIIFMSARQASYFSSENSTLTNERLNLNTNDTLQIKMVSTQLNRMNSNSFRNNSFEITYDENDQKVIYSRNIHVSVRSTKDSVATIRIEKQARGRNFMEARKTADFIDYHYEINNNQLLLDNFIVTDYDNKFLDQKVDITIYLPEATLFRMHQNTSSFLNSHASGGNLMSFSDVGHLLKVTEDGNTCLDCLEEERFKVKVDLKDGGASLKINENGIEANSNTNSFKADSTGIKAKTDSVRVNIDSNGIEISTDSD</sequence>
<evidence type="ECO:0000259" key="9">
    <source>
        <dbReference type="Pfam" id="PF22744"/>
    </source>
</evidence>
<dbReference type="InterPro" id="IPR054319">
    <property type="entry name" value="PspC-rel_ToastRack"/>
</dbReference>
<dbReference type="Pfam" id="PF22571">
    <property type="entry name" value="LiaI-LiaF-TM_PspC"/>
    <property type="match status" value="1"/>
</dbReference>
<evidence type="ECO:0000313" key="10">
    <source>
        <dbReference type="EMBL" id="TXD91239.1"/>
    </source>
</evidence>
<comment type="caution">
    <text evidence="10">The sequence shown here is derived from an EMBL/GenBank/DDBJ whole genome shotgun (WGS) entry which is preliminary data.</text>
</comment>
<dbReference type="GO" id="GO:0005886">
    <property type="term" value="C:plasma membrane"/>
    <property type="evidence" value="ECO:0007669"/>
    <property type="project" value="UniProtKB-SubCell"/>
</dbReference>
<feature type="domain" description="PspC-related transmembrane region" evidence="8">
    <location>
        <begin position="233"/>
        <end position="373"/>
    </location>
</feature>
<evidence type="ECO:0000256" key="1">
    <source>
        <dbReference type="ARBA" id="ARBA00004162"/>
    </source>
</evidence>
<keyword evidence="5 6" id="KW-0472">Membrane</keyword>
<dbReference type="AlphaFoldDB" id="A0A5C6ZN15"/>
<dbReference type="Pfam" id="PF04024">
    <property type="entry name" value="PspC"/>
    <property type="match status" value="1"/>
</dbReference>
<protein>
    <submittedName>
        <fullName evidence="10">PspC domain-containing protein</fullName>
    </submittedName>
</protein>
<dbReference type="Proteomes" id="UP000321578">
    <property type="component" value="Unassembled WGS sequence"/>
</dbReference>
<feature type="domain" description="Phage shock protein PspC N-terminal" evidence="7">
    <location>
        <begin position="108"/>
        <end position="165"/>
    </location>
</feature>
<evidence type="ECO:0000256" key="5">
    <source>
        <dbReference type="ARBA" id="ARBA00023136"/>
    </source>
</evidence>
<evidence type="ECO:0000256" key="3">
    <source>
        <dbReference type="ARBA" id="ARBA00022692"/>
    </source>
</evidence>
<comment type="subcellular location">
    <subcellularLocation>
        <location evidence="1">Cell membrane</location>
        <topology evidence="1">Single-pass membrane protein</topology>
    </subcellularLocation>
</comment>
<keyword evidence="4 6" id="KW-1133">Transmembrane helix</keyword>
<feature type="domain" description="PspC-related ToastRack" evidence="9">
    <location>
        <begin position="418"/>
        <end position="552"/>
    </location>
</feature>
<feature type="transmembrane region" description="Helical" evidence="6">
    <location>
        <begin position="135"/>
        <end position="162"/>
    </location>
</feature>
<organism evidence="10 11">
    <name type="scientific">Subsaximicrobium wynnwilliamsii</name>
    <dbReference type="NCBI Taxonomy" id="291179"/>
    <lineage>
        <taxon>Bacteria</taxon>
        <taxon>Pseudomonadati</taxon>
        <taxon>Bacteroidota</taxon>
        <taxon>Flavobacteriia</taxon>
        <taxon>Flavobacteriales</taxon>
        <taxon>Flavobacteriaceae</taxon>
        <taxon>Subsaximicrobium</taxon>
    </lineage>
</organism>
<feature type="transmembrane region" description="Helical" evidence="6">
    <location>
        <begin position="349"/>
        <end position="367"/>
    </location>
</feature>
<accession>A0A5C6ZN15</accession>
<name>A0A5C6ZN15_9FLAO</name>
<evidence type="ECO:0000259" key="8">
    <source>
        <dbReference type="Pfam" id="PF22571"/>
    </source>
</evidence>
<evidence type="ECO:0000313" key="11">
    <source>
        <dbReference type="Proteomes" id="UP000321578"/>
    </source>
</evidence>